<evidence type="ECO:0000313" key="3">
    <source>
        <dbReference type="Proteomes" id="UP000011713"/>
    </source>
</evidence>
<dbReference type="HOGENOM" id="CLU_1963793_0_0_1"/>
<dbReference type="eggNOG" id="ENOG502SD91">
    <property type="taxonomic scope" value="Eukaryota"/>
</dbReference>
<evidence type="ECO:0000256" key="1">
    <source>
        <dbReference type="SAM" id="MobiDB-lite"/>
    </source>
</evidence>
<dbReference type="Proteomes" id="UP000011713">
    <property type="component" value="Unassembled WGS sequence"/>
</dbReference>
<feature type="region of interest" description="Disordered" evidence="1">
    <location>
        <begin position="104"/>
        <end position="128"/>
    </location>
</feature>
<dbReference type="VEuPathDB" id="FungiDB:HpaG809729"/>
<name>M4BTE4_HYAAE</name>
<dbReference type="EMBL" id="JH597840">
    <property type="status" value="NOT_ANNOTATED_CDS"/>
    <property type="molecule type" value="Genomic_DNA"/>
</dbReference>
<keyword evidence="3" id="KW-1185">Reference proteome</keyword>
<reference evidence="3" key="1">
    <citation type="journal article" date="2010" name="Science">
        <title>Signatures of adaptation to obligate biotrophy in the Hyaloperonospora arabidopsidis genome.</title>
        <authorList>
            <person name="Baxter L."/>
            <person name="Tripathy S."/>
            <person name="Ishaque N."/>
            <person name="Boot N."/>
            <person name="Cabral A."/>
            <person name="Kemen E."/>
            <person name="Thines M."/>
            <person name="Ah-Fong A."/>
            <person name="Anderson R."/>
            <person name="Badejoko W."/>
            <person name="Bittner-Eddy P."/>
            <person name="Boore J.L."/>
            <person name="Chibucos M.C."/>
            <person name="Coates M."/>
            <person name="Dehal P."/>
            <person name="Delehaunty K."/>
            <person name="Dong S."/>
            <person name="Downton P."/>
            <person name="Dumas B."/>
            <person name="Fabro G."/>
            <person name="Fronick C."/>
            <person name="Fuerstenberg S.I."/>
            <person name="Fulton L."/>
            <person name="Gaulin E."/>
            <person name="Govers F."/>
            <person name="Hughes L."/>
            <person name="Humphray S."/>
            <person name="Jiang R.H."/>
            <person name="Judelson H."/>
            <person name="Kamoun S."/>
            <person name="Kyung K."/>
            <person name="Meijer H."/>
            <person name="Minx P."/>
            <person name="Morris P."/>
            <person name="Nelson J."/>
            <person name="Phuntumart V."/>
            <person name="Qutob D."/>
            <person name="Rehmany A."/>
            <person name="Rougon-Cardoso A."/>
            <person name="Ryden P."/>
            <person name="Torto-Alalibo T."/>
            <person name="Studholme D."/>
            <person name="Wang Y."/>
            <person name="Win J."/>
            <person name="Wood J."/>
            <person name="Clifton S.W."/>
            <person name="Rogers J."/>
            <person name="Van den Ackerveken G."/>
            <person name="Jones J.D."/>
            <person name="McDowell J.M."/>
            <person name="Beynon J."/>
            <person name="Tyler B.M."/>
        </authorList>
    </citation>
    <scope>NUCLEOTIDE SEQUENCE [LARGE SCALE GENOMIC DNA]</scope>
    <source>
        <strain evidence="3">Emoy2</strain>
    </source>
</reference>
<evidence type="ECO:0000313" key="2">
    <source>
        <dbReference type="EnsemblProtists" id="HpaP809729"/>
    </source>
</evidence>
<proteinExistence type="predicted"/>
<protein>
    <submittedName>
        <fullName evidence="2">Uncharacterized protein</fullName>
    </submittedName>
</protein>
<feature type="compositionally biased region" description="Polar residues" evidence="1">
    <location>
        <begin position="105"/>
        <end position="118"/>
    </location>
</feature>
<dbReference type="EnsemblProtists" id="HpaT809729">
    <property type="protein sequence ID" value="HpaP809729"/>
    <property type="gene ID" value="HpaG809729"/>
</dbReference>
<dbReference type="AlphaFoldDB" id="M4BTE4"/>
<dbReference type="InParanoid" id="M4BTE4"/>
<sequence>MELRHRAKGATKKSARGLDVALGPTIYSGERYSKMSERLRRQQKNPSDVADASAQRVAFLVERKRDGRARHVFLRLISWVQCKKMYRKNIKPDEKAELNIKKSRQQATFTVSNQSVSATKPARLQQHN</sequence>
<reference evidence="2" key="2">
    <citation type="submission" date="2015-06" db="UniProtKB">
        <authorList>
            <consortium name="EnsemblProtists"/>
        </authorList>
    </citation>
    <scope>IDENTIFICATION</scope>
    <source>
        <strain evidence="2">Emoy2</strain>
    </source>
</reference>
<organism evidence="2 3">
    <name type="scientific">Hyaloperonospora arabidopsidis (strain Emoy2)</name>
    <name type="common">Downy mildew agent</name>
    <name type="synonym">Peronospora arabidopsidis</name>
    <dbReference type="NCBI Taxonomy" id="559515"/>
    <lineage>
        <taxon>Eukaryota</taxon>
        <taxon>Sar</taxon>
        <taxon>Stramenopiles</taxon>
        <taxon>Oomycota</taxon>
        <taxon>Peronosporomycetes</taxon>
        <taxon>Peronosporales</taxon>
        <taxon>Peronosporaceae</taxon>
        <taxon>Hyaloperonospora</taxon>
    </lineage>
</organism>
<accession>M4BTE4</accession>